<sequence>MHYEKFADGTVKCIEDEIPFEVPEGWEWCRLNDLFSVCSAKRVLQSEWRAEGIPFYRAREIAKLAENDIVANELFISEEHYKNIIDNHRIPQENDLMVSAVGTIGKVYVVKPQERFYYKDASVICFQNINNIIDSKFAKIMLESQFLQQQMANNSKGTTVDTITISAAQTYLCVLPPLNEQINIVFTVEKILALVKKINVSKDELKHLISESKSKILDLAIRGKLVPQDP</sequence>
<dbReference type="EMBL" id="SRZB01000035">
    <property type="protein sequence ID" value="TGX97232.1"/>
    <property type="molecule type" value="Genomic_DNA"/>
</dbReference>
<feature type="non-terminal residue" evidence="1">
    <location>
        <position position="230"/>
    </location>
</feature>
<reference evidence="1" key="1">
    <citation type="submission" date="2019-04" db="EMBL/GenBank/DDBJ databases">
        <title>Microbes associate with the intestines of laboratory mice.</title>
        <authorList>
            <person name="Navarre W."/>
            <person name="Wong E."/>
            <person name="Huang K."/>
            <person name="Tropini C."/>
            <person name="Ng K."/>
            <person name="Yu B."/>
        </authorList>
    </citation>
    <scope>NUCLEOTIDE SEQUENCE</scope>
    <source>
        <strain evidence="1">NM72_1-8</strain>
    </source>
</reference>
<protein>
    <submittedName>
        <fullName evidence="1">Uncharacterized protein</fullName>
    </submittedName>
</protein>
<proteinExistence type="predicted"/>
<comment type="caution">
    <text evidence="1">The sequence shown here is derived from an EMBL/GenBank/DDBJ whole genome shotgun (WGS) entry which is preliminary data.</text>
</comment>
<organism evidence="1 2">
    <name type="scientific">Hominisplanchenecus murintestinalis</name>
    <dbReference type="NCBI Taxonomy" id="2941517"/>
    <lineage>
        <taxon>Bacteria</taxon>
        <taxon>Bacillati</taxon>
        <taxon>Bacillota</taxon>
        <taxon>Clostridia</taxon>
        <taxon>Lachnospirales</taxon>
        <taxon>Lachnospiraceae</taxon>
        <taxon>Hominisplanchenecus</taxon>
    </lineage>
</organism>
<evidence type="ECO:0000313" key="2">
    <source>
        <dbReference type="Proteomes" id="UP000307720"/>
    </source>
</evidence>
<evidence type="ECO:0000313" key="1">
    <source>
        <dbReference type="EMBL" id="TGX97232.1"/>
    </source>
</evidence>
<dbReference type="Proteomes" id="UP000307720">
    <property type="component" value="Unassembled WGS sequence"/>
</dbReference>
<keyword evidence="2" id="KW-1185">Reference proteome</keyword>
<gene>
    <name evidence="1" type="ORF">E5357_13195</name>
</gene>
<accession>A0AC61QY46</accession>
<name>A0AC61QY46_9FIRM</name>